<evidence type="ECO:0000256" key="4">
    <source>
        <dbReference type="SAM" id="MobiDB-lite"/>
    </source>
</evidence>
<evidence type="ECO:0000256" key="3">
    <source>
        <dbReference type="ARBA" id="ARBA00022840"/>
    </source>
</evidence>
<dbReference type="GO" id="GO:0036064">
    <property type="term" value="C:ciliary basal body"/>
    <property type="evidence" value="ECO:0007669"/>
    <property type="project" value="TreeGrafter"/>
</dbReference>
<feature type="region of interest" description="Disordered" evidence="4">
    <location>
        <begin position="45"/>
        <end position="65"/>
    </location>
</feature>
<keyword evidence="2" id="KW-0547">Nucleotide-binding</keyword>
<gene>
    <name evidence="5" type="ORF">RN001_012999</name>
</gene>
<dbReference type="AlphaFoldDB" id="A0AAN7NZH2"/>
<dbReference type="GO" id="GO:0000226">
    <property type="term" value="P:microtubule cytoskeleton organization"/>
    <property type="evidence" value="ECO:0007669"/>
    <property type="project" value="TreeGrafter"/>
</dbReference>
<organism evidence="5 6">
    <name type="scientific">Aquatica leii</name>
    <dbReference type="NCBI Taxonomy" id="1421715"/>
    <lineage>
        <taxon>Eukaryota</taxon>
        <taxon>Metazoa</taxon>
        <taxon>Ecdysozoa</taxon>
        <taxon>Arthropoda</taxon>
        <taxon>Hexapoda</taxon>
        <taxon>Insecta</taxon>
        <taxon>Pterygota</taxon>
        <taxon>Neoptera</taxon>
        <taxon>Endopterygota</taxon>
        <taxon>Coleoptera</taxon>
        <taxon>Polyphaga</taxon>
        <taxon>Elateriformia</taxon>
        <taxon>Elateroidea</taxon>
        <taxon>Lampyridae</taxon>
        <taxon>Luciolinae</taxon>
        <taxon>Aquatica</taxon>
    </lineage>
</organism>
<evidence type="ECO:0000256" key="2">
    <source>
        <dbReference type="ARBA" id="ARBA00022741"/>
    </source>
</evidence>
<evidence type="ECO:0000256" key="1">
    <source>
        <dbReference type="ARBA" id="ARBA00022598"/>
    </source>
</evidence>
<feature type="region of interest" description="Disordered" evidence="4">
    <location>
        <begin position="317"/>
        <end position="336"/>
    </location>
</feature>
<reference evidence="6" key="1">
    <citation type="submission" date="2023-01" db="EMBL/GenBank/DDBJ databases">
        <title>Key to firefly adult light organ development and bioluminescence: homeobox transcription factors regulate luciferase expression and transportation to peroxisome.</title>
        <authorList>
            <person name="Fu X."/>
        </authorList>
    </citation>
    <scope>NUCLEOTIDE SEQUENCE [LARGE SCALE GENOMIC DNA]</scope>
</reference>
<dbReference type="GO" id="GO:0070740">
    <property type="term" value="F:tubulin-glutamic acid ligase activity"/>
    <property type="evidence" value="ECO:0007669"/>
    <property type="project" value="TreeGrafter"/>
</dbReference>
<proteinExistence type="predicted"/>
<evidence type="ECO:0000313" key="5">
    <source>
        <dbReference type="EMBL" id="KAK4873639.1"/>
    </source>
</evidence>
<dbReference type="Proteomes" id="UP001353858">
    <property type="component" value="Unassembled WGS sequence"/>
</dbReference>
<feature type="region of interest" description="Disordered" evidence="4">
    <location>
        <begin position="387"/>
        <end position="406"/>
    </location>
</feature>
<dbReference type="Gene3D" id="3.30.470.20">
    <property type="entry name" value="ATP-grasp fold, B domain"/>
    <property type="match status" value="1"/>
</dbReference>
<evidence type="ECO:0000313" key="6">
    <source>
        <dbReference type="Proteomes" id="UP001353858"/>
    </source>
</evidence>
<dbReference type="Pfam" id="PF03133">
    <property type="entry name" value="TTL"/>
    <property type="match status" value="1"/>
</dbReference>
<comment type="caution">
    <text evidence="5">The sequence shown here is derived from an EMBL/GenBank/DDBJ whole genome shotgun (WGS) entry which is preliminary data.</text>
</comment>
<dbReference type="InterPro" id="IPR004344">
    <property type="entry name" value="TTL/TTLL_fam"/>
</dbReference>
<dbReference type="GO" id="GO:0005524">
    <property type="term" value="F:ATP binding"/>
    <property type="evidence" value="ECO:0007669"/>
    <property type="project" value="UniProtKB-KW"/>
</dbReference>
<keyword evidence="3" id="KW-0067">ATP-binding</keyword>
<dbReference type="SUPFAM" id="SSF56059">
    <property type="entry name" value="Glutathione synthetase ATP-binding domain-like"/>
    <property type="match status" value="1"/>
</dbReference>
<evidence type="ECO:0008006" key="7">
    <source>
        <dbReference type="Google" id="ProtNLM"/>
    </source>
</evidence>
<dbReference type="GO" id="GO:0015631">
    <property type="term" value="F:tubulin binding"/>
    <property type="evidence" value="ECO:0007669"/>
    <property type="project" value="TreeGrafter"/>
</dbReference>
<protein>
    <recommendedName>
        <fullName evidence="7">Tubulin polyglutamylase TTLL4</fullName>
    </recommendedName>
</protein>
<feature type="compositionally biased region" description="Low complexity" evidence="4">
    <location>
        <begin position="397"/>
        <end position="406"/>
    </location>
</feature>
<sequence length="966" mass="111894">MPNQKYFQVQPDLNMAQCDLSLSYPSCKTEARYCKFAYSWCPTCDKESPRRRSKSETNEPCRRKGREMKTSSKKYDWNQECENMELEYESKDVRYDFCRVRSNLCELPTTYITNNCQTMKLSNFTSDFVDITDKSLKCFENSLKSNESNNQFQNFGNMVDKPDRIAKLFPRIDESERNMNAFVVKFNPKLEAIKPHYNHDCSKIQDAKKFKPIPDTAINNFHRFSPKNNELINLQLRNKSPILLQEGEDYDDTESYKLYTPKALEAKLNERMFDTYTMFDKKKVDVARLKQTYAVEVAMLKEKLKDLKNSIIETSPAVELSSSDDNSAEDACKKPTLKSSNSKISLKIKGKLGPTKLKKRNRVVTVASSDNSTGDCSDSENSDALCLEESEPLAEKSSSSTTHSNLSDVQIGGDGYLYNWPIRQSLFPNVPPYLSFKLHDASDSKDYPSAFRHLKWKLSTITPILIRKTLINSGFRMVRKSNEWMGSWGKHMKSPMFKTLKEMQKLNHFPGTFQIGRKDRLWRNLQKLMHVYGHREFGFMPQTYVLPQDLKLLRQHWQHKNGDGDEKYIIKPPASARGTGIKVINRWSQLPKRMSLVVQQYISNPYLINKSKFDLRLYVLVTSFDPLRIYLYPDGLVRFASVPYSDDAKDLKDRYMHLTNYSINKLSSMYTANEDANSCKGHKWTLSKLWEYMGNRGVDTKTLWKNLKRLVIKTLISGESSIVPLCRENINCRYNCYELFGVDVLLDEHLKTWLLEVNISPSLHSQSPLDEYVKGPMIQSMFNLVQFHLPPKLSRSNANAPKSFDSKIYTTSLTKREVNKHSYFSQLENRKEYLEDILVSLTGDDVRQLVLAEDELTVIGQFQRIFPTADTYKYLDFLEVRYYNRLFDAWECKYEKDRRKGIDVLKRLCEEKVHLKVAPAPVLDKNSPNTNLGEQPNQATEQAPTLVPMTIVLNTSLPEINLAKSS</sequence>
<keyword evidence="1" id="KW-0436">Ligase</keyword>
<keyword evidence="6" id="KW-1185">Reference proteome</keyword>
<accession>A0AAN7NZH2</accession>
<dbReference type="PANTHER" id="PTHR12241:SF162">
    <property type="entry name" value="TUBULIN MONOGLUTAMYLASE TTLL4"/>
    <property type="match status" value="1"/>
</dbReference>
<dbReference type="PROSITE" id="PS51221">
    <property type="entry name" value="TTL"/>
    <property type="match status" value="1"/>
</dbReference>
<dbReference type="PANTHER" id="PTHR12241">
    <property type="entry name" value="TUBULIN POLYGLUTAMYLASE"/>
    <property type="match status" value="1"/>
</dbReference>
<dbReference type="EMBL" id="JARPUR010000006">
    <property type="protein sequence ID" value="KAK4873639.1"/>
    <property type="molecule type" value="Genomic_DNA"/>
</dbReference>
<name>A0AAN7NZH2_9COLE</name>